<feature type="non-terminal residue" evidence="1">
    <location>
        <position position="75"/>
    </location>
</feature>
<dbReference type="AlphaFoldDB" id="A0A1A8NSE5"/>
<evidence type="ECO:0000313" key="1">
    <source>
        <dbReference type="EMBL" id="SBR71973.1"/>
    </source>
</evidence>
<dbReference type="InterPro" id="IPR013783">
    <property type="entry name" value="Ig-like_fold"/>
</dbReference>
<dbReference type="CDD" id="cd00063">
    <property type="entry name" value="FN3"/>
    <property type="match status" value="1"/>
</dbReference>
<dbReference type="SUPFAM" id="SSF49265">
    <property type="entry name" value="Fibronectin type III"/>
    <property type="match status" value="1"/>
</dbReference>
<name>A0A1A8NSE5_9TELE</name>
<reference evidence="1" key="2">
    <citation type="submission" date="2016-06" db="EMBL/GenBank/DDBJ databases">
        <title>The genome of a short-lived fish provides insights into sex chromosome evolution and the genetic control of aging.</title>
        <authorList>
            <person name="Reichwald K."/>
            <person name="Felder M."/>
            <person name="Petzold A."/>
            <person name="Koch P."/>
            <person name="Groth M."/>
            <person name="Platzer M."/>
        </authorList>
    </citation>
    <scope>NUCLEOTIDE SEQUENCE</scope>
    <source>
        <tissue evidence="1">Brain</tissue>
    </source>
</reference>
<gene>
    <name evidence="1" type="primary">PTPRJA</name>
</gene>
<dbReference type="InterPro" id="IPR003961">
    <property type="entry name" value="FN3_dom"/>
</dbReference>
<proteinExistence type="predicted"/>
<dbReference type="Gene3D" id="2.60.40.10">
    <property type="entry name" value="Immunoglobulins"/>
    <property type="match status" value="1"/>
</dbReference>
<protein>
    <submittedName>
        <fullName evidence="1">Protein tyrosine phosphatase, receptor type, J a</fullName>
    </submittedName>
</protein>
<accession>A0A1A8NSE5</accession>
<keyword evidence="1" id="KW-0675">Receptor</keyword>
<organism evidence="1">
    <name type="scientific">Nothobranchius rachovii</name>
    <name type="common">bluefin notho</name>
    <dbReference type="NCBI Taxonomy" id="451742"/>
    <lineage>
        <taxon>Eukaryota</taxon>
        <taxon>Metazoa</taxon>
        <taxon>Chordata</taxon>
        <taxon>Craniata</taxon>
        <taxon>Vertebrata</taxon>
        <taxon>Euteleostomi</taxon>
        <taxon>Actinopterygii</taxon>
        <taxon>Neopterygii</taxon>
        <taxon>Teleostei</taxon>
        <taxon>Neoteleostei</taxon>
        <taxon>Acanthomorphata</taxon>
        <taxon>Ovalentaria</taxon>
        <taxon>Atherinomorphae</taxon>
        <taxon>Cyprinodontiformes</taxon>
        <taxon>Nothobranchiidae</taxon>
        <taxon>Nothobranchius</taxon>
    </lineage>
</organism>
<sequence length="75" mass="8566">QSDHSRLTFDDLLLSTFIVNFFLKMHPYLLLTEPDVVINLTVSAFTINSVSLNWTKPEGNNLFYTVVCTNNSLNQ</sequence>
<dbReference type="InterPro" id="IPR036116">
    <property type="entry name" value="FN3_sf"/>
</dbReference>
<feature type="non-terminal residue" evidence="1">
    <location>
        <position position="1"/>
    </location>
</feature>
<reference evidence="1" key="1">
    <citation type="submission" date="2016-05" db="EMBL/GenBank/DDBJ databases">
        <authorList>
            <person name="Lavstsen T."/>
            <person name="Jespersen J.S."/>
        </authorList>
    </citation>
    <scope>NUCLEOTIDE SEQUENCE</scope>
    <source>
        <tissue evidence="1">Brain</tissue>
    </source>
</reference>
<dbReference type="EMBL" id="HAEH01003712">
    <property type="protein sequence ID" value="SBR71973.1"/>
    <property type="molecule type" value="Transcribed_RNA"/>
</dbReference>